<organism evidence="2 3">
    <name type="scientific">Shinella kummerowiae</name>
    <dbReference type="NCBI Taxonomy" id="417745"/>
    <lineage>
        <taxon>Bacteria</taxon>
        <taxon>Pseudomonadati</taxon>
        <taxon>Pseudomonadota</taxon>
        <taxon>Alphaproteobacteria</taxon>
        <taxon>Hyphomicrobiales</taxon>
        <taxon>Rhizobiaceae</taxon>
        <taxon>Shinella</taxon>
    </lineage>
</organism>
<evidence type="ECO:0000256" key="1">
    <source>
        <dbReference type="SAM" id="SignalP"/>
    </source>
</evidence>
<comment type="caution">
    <text evidence="2">The sequence shown here is derived from an EMBL/GenBank/DDBJ whole genome shotgun (WGS) entry which is preliminary data.</text>
</comment>
<evidence type="ECO:0000313" key="2">
    <source>
        <dbReference type="EMBL" id="MXN47608.1"/>
    </source>
</evidence>
<dbReference type="RefSeq" id="WP_069060774.1">
    <property type="nucleotide sequence ID" value="NZ_WUMK01000008.1"/>
</dbReference>
<protein>
    <submittedName>
        <fullName evidence="2">Uncharacterized protein</fullName>
    </submittedName>
</protein>
<feature type="chain" id="PRO_5027075362" evidence="1">
    <location>
        <begin position="19"/>
        <end position="163"/>
    </location>
</feature>
<gene>
    <name evidence="2" type="ORF">GR138_20610</name>
</gene>
<keyword evidence="3" id="KW-1185">Reference proteome</keyword>
<name>A0A6N8SIT3_9HYPH</name>
<feature type="signal peptide" evidence="1">
    <location>
        <begin position="1"/>
        <end position="18"/>
    </location>
</feature>
<sequence>MRTALVFLGLVAATAASAAECRQDRAIYADRDGGYELTFEPVGSSAAATSHHFKLKVLSSKTVLDGIVMPGDDPVRSNGMVMHNCPEGDVTGEEIAACTVWEGVIYVLDGAGDAAVLPEEGAKAAETLLLAGFGPSLRYSTLWDEGKAKVAPWDVFKRKGCAA</sequence>
<reference evidence="2 3" key="1">
    <citation type="submission" date="2019-12" db="EMBL/GenBank/DDBJ databases">
        <title>Shinella kummerowiae sp. nov., a symbiotic bacterium isolated from root nodules of the herbal legume Kummerowia stipulacea.</title>
        <authorList>
            <person name="Gao J."/>
        </authorList>
    </citation>
    <scope>NUCLEOTIDE SEQUENCE [LARGE SCALE GENOMIC DNA]</scope>
    <source>
        <strain evidence="2 3">CCBAU 25048</strain>
    </source>
</reference>
<dbReference type="OrthoDB" id="7852244at2"/>
<evidence type="ECO:0000313" key="3">
    <source>
        <dbReference type="Proteomes" id="UP000435802"/>
    </source>
</evidence>
<dbReference type="AlphaFoldDB" id="A0A6N8SIT3"/>
<accession>A0A6N8SIT3</accession>
<dbReference type="EMBL" id="WUMK01000008">
    <property type="protein sequence ID" value="MXN47608.1"/>
    <property type="molecule type" value="Genomic_DNA"/>
</dbReference>
<proteinExistence type="predicted"/>
<dbReference type="Proteomes" id="UP000435802">
    <property type="component" value="Unassembled WGS sequence"/>
</dbReference>
<keyword evidence="1" id="KW-0732">Signal</keyword>